<dbReference type="Proteomes" id="UP001153069">
    <property type="component" value="Unassembled WGS sequence"/>
</dbReference>
<name>A0A9N8HEK8_9STRA</name>
<comment type="caution">
    <text evidence="2">The sequence shown here is derived from an EMBL/GenBank/DDBJ whole genome shotgun (WGS) entry which is preliminary data.</text>
</comment>
<evidence type="ECO:0000256" key="1">
    <source>
        <dbReference type="SAM" id="SignalP"/>
    </source>
</evidence>
<proteinExistence type="predicted"/>
<evidence type="ECO:0008006" key="4">
    <source>
        <dbReference type="Google" id="ProtNLM"/>
    </source>
</evidence>
<sequence>MMRIHLHPLLVPLVLVWLPWAQAICSKGTDNPVVCDTTTNRCDSETVVGCDAVTCQTDSCGYTSFIGSSVTCQSTDNSWDNSCNYATFNQSRLDLEQNAQCRYCQFWFSAVSANQENSITETSAYNGPSFQVCSCCEDQGQATGGCPPDVPRCTELDSFCSETYLFRSCKDWGNPVCEDTVVETAEPVVLQTNATTCSAGVDTVWCTDQDACGNLQANNCTILCGEDSCANAQLEHSVVGCYNPDNQYADSCEGTVFSHSIVDLHGAECQSCTFWFSAVTTNGPFSAYSFRAPLFWFCSCCDDLNGEGNCPEGVPSCAQDPVAFCSNQHYFRTCQQWGNPICDTVEIMESTTPEFQADASTCSEGVDTVWCTDEQTCDSLQVSNCTVLCGQESCGGTSVFEHSVVSCVVQDDVYESCESATFNRSYVELLGSECRECSFWFSAVTTNGPFGSYSYSRPEFGPCTCCDDIGDDDHCPPNVPSCQEDPVAFCSTVELGRTCQEWGNPVCANVDISETLLLEEEAANVTNATIITNVSGVPAPICSLSGEDAVVVCSGLDCAGGTASNCTLECYGESCGNAVVEDSGVACLGEATCAGSTFFRSFVDCTTSDCKNAEFFSSSLHCNSIEGDSDNCDGVVLSRCSCCSGDNCVPGSLSCDQDEVTFCNSTYAGRTCADWKHPKCKGIELPSLPPFRPAETCNLNEEIVMCDDGINGCLGLDARNCTVLCSGPVCNQASFEDSVVACIDLAEAGWFTIYPGEACVSATFFRSIVTCQNSCVGTSFVDSYVSCVGQAGCPETSASFDECSCCDGLQCPFGVPGCEGNIDAICSRVVDGENCACRGFPACEEEHLAGCPESDSSVQKKNGLFSSKGGVPAFWP</sequence>
<organism evidence="2 3">
    <name type="scientific">Seminavis robusta</name>
    <dbReference type="NCBI Taxonomy" id="568900"/>
    <lineage>
        <taxon>Eukaryota</taxon>
        <taxon>Sar</taxon>
        <taxon>Stramenopiles</taxon>
        <taxon>Ochrophyta</taxon>
        <taxon>Bacillariophyta</taxon>
        <taxon>Bacillariophyceae</taxon>
        <taxon>Bacillariophycidae</taxon>
        <taxon>Naviculales</taxon>
        <taxon>Naviculaceae</taxon>
        <taxon>Seminavis</taxon>
    </lineage>
</organism>
<protein>
    <recommendedName>
        <fullName evidence="4">SRCR domain-containing protein</fullName>
    </recommendedName>
</protein>
<dbReference type="EMBL" id="CAICTM010000307">
    <property type="protein sequence ID" value="CAB9507493.1"/>
    <property type="molecule type" value="Genomic_DNA"/>
</dbReference>
<evidence type="ECO:0000313" key="3">
    <source>
        <dbReference type="Proteomes" id="UP001153069"/>
    </source>
</evidence>
<keyword evidence="3" id="KW-1185">Reference proteome</keyword>
<reference evidence="2" key="1">
    <citation type="submission" date="2020-06" db="EMBL/GenBank/DDBJ databases">
        <authorList>
            <consortium name="Plant Systems Biology data submission"/>
        </authorList>
    </citation>
    <scope>NUCLEOTIDE SEQUENCE</scope>
    <source>
        <strain evidence="2">D6</strain>
    </source>
</reference>
<accession>A0A9N8HEK8</accession>
<feature type="chain" id="PRO_5040406412" description="SRCR domain-containing protein" evidence="1">
    <location>
        <begin position="24"/>
        <end position="876"/>
    </location>
</feature>
<keyword evidence="1" id="KW-0732">Signal</keyword>
<evidence type="ECO:0000313" key="2">
    <source>
        <dbReference type="EMBL" id="CAB9507493.1"/>
    </source>
</evidence>
<gene>
    <name evidence="2" type="ORF">SEMRO_308_G113640.1</name>
</gene>
<feature type="signal peptide" evidence="1">
    <location>
        <begin position="1"/>
        <end position="23"/>
    </location>
</feature>
<dbReference type="AlphaFoldDB" id="A0A9N8HEK8"/>